<feature type="region of interest" description="Disordered" evidence="1">
    <location>
        <begin position="461"/>
        <end position="482"/>
    </location>
</feature>
<reference evidence="3" key="2">
    <citation type="submission" date="2016-05" db="EMBL/GenBank/DDBJ databases">
        <authorList>
            <person name="Lavstsen T."/>
            <person name="Jespersen J.S."/>
        </authorList>
    </citation>
    <scope>NUCLEOTIDE SEQUENCE [LARGE SCALE GENOMIC DNA]</scope>
</reference>
<dbReference type="InterPro" id="IPR001900">
    <property type="entry name" value="RNase_II/R"/>
</dbReference>
<feature type="compositionally biased region" description="Basic and acidic residues" evidence="1">
    <location>
        <begin position="265"/>
        <end position="326"/>
    </location>
</feature>
<dbReference type="Gene3D" id="2.40.50.690">
    <property type="match status" value="1"/>
</dbReference>
<dbReference type="InterPro" id="IPR012340">
    <property type="entry name" value="NA-bd_OB-fold"/>
</dbReference>
<evidence type="ECO:0000313" key="4">
    <source>
        <dbReference type="EMBL" id="SBS84750.1"/>
    </source>
</evidence>
<name>A0A1A8VMH8_PLAOA</name>
<feature type="compositionally biased region" description="Basic and acidic residues" evidence="1">
    <location>
        <begin position="1457"/>
        <end position="1470"/>
    </location>
</feature>
<feature type="compositionally biased region" description="Polar residues" evidence="1">
    <location>
        <begin position="220"/>
        <end position="230"/>
    </location>
</feature>
<feature type="compositionally biased region" description="Basic and acidic residues" evidence="1">
    <location>
        <begin position="557"/>
        <end position="582"/>
    </location>
</feature>
<feature type="compositionally biased region" description="Basic and acidic residues" evidence="1">
    <location>
        <begin position="232"/>
        <end position="242"/>
    </location>
</feature>
<feature type="compositionally biased region" description="Basic and acidic residues" evidence="1">
    <location>
        <begin position="121"/>
        <end position="160"/>
    </location>
</feature>
<feature type="domain" description="RNB" evidence="2">
    <location>
        <begin position="770"/>
        <end position="1225"/>
    </location>
</feature>
<dbReference type="EMBL" id="FLQU01000187">
    <property type="protein sequence ID" value="SBS81828.1"/>
    <property type="molecule type" value="Genomic_DNA"/>
</dbReference>
<gene>
    <name evidence="4" type="ORF">POVCU1_011340</name>
    <name evidence="3" type="ORF">POVCU2_0012300</name>
</gene>
<evidence type="ECO:0000259" key="2">
    <source>
        <dbReference type="SMART" id="SM00955"/>
    </source>
</evidence>
<dbReference type="EMBL" id="FLQV01000210">
    <property type="protein sequence ID" value="SBS84750.1"/>
    <property type="molecule type" value="Genomic_DNA"/>
</dbReference>
<sequence length="1693" mass="196681">MLVNMQEEYDQGYNMFFFKSVRRSCFYTKIYENIKIVRGLKYSGKDKDVEENSSAYVSNNKSKKKKKQNVFPDINGQEEKQFYKHIFNKIKEKNNKALGENDRISSCDLPSLEAVKSNYIPRDDRDNDAHGRSDMHVGKQYDRHDNRQDYRHDDRNDDHCHRHKLHGSEAEINNQGNQRYLREKKTYLRRKDVYLKFREECIGRNKLQRGKEDVKKKNVKCTTPLASSPEENIAHMREEMKGRNVRNAKETFSVKLSKSYLSSSKSEKKSSSFPKRETSNVKMDKYDRNEKKNKHLIEKGKWKTNSEETNSEKTNSEKTNSEKTNSEETNSEETNSEKNKVEVKEDSLKCTKGTPLLYKEMVNRNDMLIQYERYWENDKIVKYLQESRSGGSMKDGQNKLFKGTLYVSPFDTSKCFVISEEVTCFPKNKFFYVYGYISRNRALNDDIVYAYTGRRRVKKFQSRENRSEADAEEAAEAKNDTEEAADGAGRFCRVVSIVERRNDEFVCALNHVHIKQCINNTFGRKGVSNKLKMGGILSENSLSSGFTEGTEVSNWEDGNRNGRKLYEDPTKREAAHTLEGEKKSEEKTFAKIQPFDVRIPCFIYDSSNDTVNHFLRHVKKKKINLYVLVKFKKWDETQINPIGSITTILGNEKNIFSIIYFFIHFYKIQFHMCGENDLSHLKSETVVSDKLVDAFIGRNSFSRVLPCGKSNVGHISDYNTDLNVGSQFVSPVEGDRHACEFEHKIAYLRDLQRRNTRIAKYMIKSFLKNREIMTHLDVFTIDPQNAKDLDDALSVEFLNIDDNVKKNVYEYRIGVHISDVSFFVQPNSHYDKMAARMCNTLYMDLMVIHMLPPVLSEKICSLNTEGEKLSLSVFFRVGNLADPYDAIKRNDQNESLDVCMTAGVEIKRGLVTSRCKLSYDIVESFLDDVYSEIEGGGENVKDCEEKLLIRGDQDLTHFVPNFENICRNHRLSVKMGSDIVRIYLLARSLKEKTGRKNIYQEECLLFSYDDPLGKDNLHRDSRVTHEMLREMRCRKSESVYLSSENEKNFSACDLFCAKWEHLLTETSMENIRIDIVKYKKKSHMLIEEMMILTNFLVAHKITYMKNKLGLLRIHENTSDEIKKHFLKIIDYNTYKKINKIIDIKKSNISNILSICEKLTSSNQFLCLQYNILKYYREAIYTPFVDGKKDYSHFGLLLNKYIHFTSPIRRYIDIVTHRIVCSIMEKEKLEYNLYDLKIICDKCNYQKKKSDEAQVHLKNFLLNKYLIYLNDTKKSNLLLISGINANGMKQSSYNLHNETVNTPNTVLNLQYEHKNTYQQCIGNRKNEKMGSNVTTEMDNFIGKKCIRGEINGLIKKYFFMYKGVISFLTEAYIQEIVIMKNVKENICLNILTDNYITVQEEGGRFHVKGNPIAYTAHILSPSQRRGNMDLGGVEEEENSHEGAANMESTISGQNPTSEENHNSIRDNVSEKKDISKAKFSKSTLDNGKQKNAIVFYVPLLDTEKSISDNLLRIKFDLILISHKEYFFIYNVSKDILFNVLSFSNVKEVAPGNFYDEEIKSGEQQRRNSQLFDLFKCVMGLGVTVNYKMVKLERRNELQKIYDELYVHDVYARCKVDSEVIPNKGSTSGARFVGVHNGKVDSMVESTMEDKMLDGECPSGGAKYEFSEQYRRIGRFEKSKIFIIPGSQMWTLRLA</sequence>
<accession>A0A1A8VMH8</accession>
<protein>
    <submittedName>
        <fullName evidence="3">Exoribonuclease II, putative (RNaseII)</fullName>
    </submittedName>
</protein>
<dbReference type="PANTHER" id="PTHR23355:SF9">
    <property type="entry name" value="DIS3-LIKE EXONUCLEASE 2"/>
    <property type="match status" value="1"/>
</dbReference>
<evidence type="ECO:0000313" key="5">
    <source>
        <dbReference type="Proteomes" id="UP000078546"/>
    </source>
</evidence>
<evidence type="ECO:0000256" key="1">
    <source>
        <dbReference type="SAM" id="MobiDB-lite"/>
    </source>
</evidence>
<organism evidence="3 6">
    <name type="scientific">Plasmodium ovale curtisi</name>
    <dbReference type="NCBI Taxonomy" id="864141"/>
    <lineage>
        <taxon>Eukaryota</taxon>
        <taxon>Sar</taxon>
        <taxon>Alveolata</taxon>
        <taxon>Apicomplexa</taxon>
        <taxon>Aconoidasida</taxon>
        <taxon>Haemosporida</taxon>
        <taxon>Plasmodiidae</taxon>
        <taxon>Plasmodium</taxon>
        <taxon>Plasmodium (Plasmodium)</taxon>
    </lineage>
</organism>
<feature type="compositionally biased region" description="Basic and acidic residues" evidence="1">
    <location>
        <begin position="335"/>
        <end position="345"/>
    </location>
</feature>
<feature type="region of interest" description="Disordered" evidence="1">
    <location>
        <begin position="208"/>
        <end position="345"/>
    </location>
</feature>
<evidence type="ECO:0000313" key="6">
    <source>
        <dbReference type="Proteomes" id="UP000078560"/>
    </source>
</evidence>
<reference evidence="5 6" key="1">
    <citation type="submission" date="2016-05" db="EMBL/GenBank/DDBJ databases">
        <authorList>
            <person name="Naeem Raeece"/>
        </authorList>
    </citation>
    <scope>NUCLEOTIDE SEQUENCE [LARGE SCALE GENOMIC DNA]</scope>
</reference>
<feature type="region of interest" description="Disordered" evidence="1">
    <location>
        <begin position="120"/>
        <end position="161"/>
    </location>
</feature>
<dbReference type="Proteomes" id="UP000078546">
    <property type="component" value="Unassembled WGS sequence"/>
</dbReference>
<proteinExistence type="predicted"/>
<dbReference type="GO" id="GO:0003723">
    <property type="term" value="F:RNA binding"/>
    <property type="evidence" value="ECO:0007669"/>
    <property type="project" value="InterPro"/>
</dbReference>
<dbReference type="PANTHER" id="PTHR23355">
    <property type="entry name" value="RIBONUCLEASE"/>
    <property type="match status" value="1"/>
</dbReference>
<dbReference type="SUPFAM" id="SSF50249">
    <property type="entry name" value="Nucleic acid-binding proteins"/>
    <property type="match status" value="2"/>
</dbReference>
<dbReference type="InterPro" id="IPR041505">
    <property type="entry name" value="Dis3_CSD2"/>
</dbReference>
<feature type="region of interest" description="Disordered" evidence="1">
    <location>
        <begin position="1422"/>
        <end position="1470"/>
    </location>
</feature>
<feature type="region of interest" description="Disordered" evidence="1">
    <location>
        <begin position="548"/>
        <end position="582"/>
    </location>
</feature>
<dbReference type="InterPro" id="IPR050180">
    <property type="entry name" value="RNR_Ribonuclease"/>
</dbReference>
<feature type="region of interest" description="Disordered" evidence="1">
    <location>
        <begin position="48"/>
        <end position="75"/>
    </location>
</feature>
<dbReference type="GO" id="GO:0000932">
    <property type="term" value="C:P-body"/>
    <property type="evidence" value="ECO:0007669"/>
    <property type="project" value="TreeGrafter"/>
</dbReference>
<dbReference type="SMART" id="SM00955">
    <property type="entry name" value="RNB"/>
    <property type="match status" value="1"/>
</dbReference>
<evidence type="ECO:0000313" key="3">
    <source>
        <dbReference type="EMBL" id="SBS81828.1"/>
    </source>
</evidence>
<dbReference type="Proteomes" id="UP000078560">
    <property type="component" value="Unassembled WGS sequence"/>
</dbReference>
<dbReference type="GO" id="GO:0000175">
    <property type="term" value="F:3'-5'-RNA exonuclease activity"/>
    <property type="evidence" value="ECO:0007669"/>
    <property type="project" value="TreeGrafter"/>
</dbReference>
<dbReference type="GO" id="GO:0006402">
    <property type="term" value="P:mRNA catabolic process"/>
    <property type="evidence" value="ECO:0007669"/>
    <property type="project" value="TreeGrafter"/>
</dbReference>
<feature type="compositionally biased region" description="Basic and acidic residues" evidence="1">
    <location>
        <begin position="461"/>
        <end position="481"/>
    </location>
</feature>
<feature type="compositionally biased region" description="Low complexity" evidence="1">
    <location>
        <begin position="253"/>
        <end position="264"/>
    </location>
</feature>
<feature type="compositionally biased region" description="Polar residues" evidence="1">
    <location>
        <begin position="1445"/>
        <end position="1456"/>
    </location>
</feature>
<dbReference type="Pfam" id="PF17849">
    <property type="entry name" value="OB_Dis3"/>
    <property type="match status" value="1"/>
</dbReference>
<dbReference type="Pfam" id="PF00773">
    <property type="entry name" value="RNB"/>
    <property type="match status" value="1"/>
</dbReference>